<comment type="caution">
    <text evidence="2">The sequence shown here is derived from an EMBL/GenBank/DDBJ whole genome shotgun (WGS) entry which is preliminary data.</text>
</comment>
<feature type="transmembrane region" description="Helical" evidence="1">
    <location>
        <begin position="47"/>
        <end position="65"/>
    </location>
</feature>
<gene>
    <name evidence="2" type="ORF">J2Z17_003557</name>
</gene>
<feature type="transmembrane region" description="Helical" evidence="1">
    <location>
        <begin position="16"/>
        <end position="32"/>
    </location>
</feature>
<reference evidence="2 3" key="1">
    <citation type="submission" date="2021-03" db="EMBL/GenBank/DDBJ databases">
        <title>Genomic Encyclopedia of Type Strains, Phase IV (KMG-IV): sequencing the most valuable type-strain genomes for metagenomic binning, comparative biology and taxonomic classification.</title>
        <authorList>
            <person name="Goeker M."/>
        </authorList>
    </citation>
    <scope>NUCLEOTIDE SEQUENCE [LARGE SCALE GENOMIC DNA]</scope>
    <source>
        <strain evidence="2 3">DSM 21600</strain>
    </source>
</reference>
<dbReference type="PROSITE" id="PS51257">
    <property type="entry name" value="PROKAR_LIPOPROTEIN"/>
    <property type="match status" value="1"/>
</dbReference>
<evidence type="ECO:0000313" key="2">
    <source>
        <dbReference type="EMBL" id="MBP1852102.1"/>
    </source>
</evidence>
<keyword evidence="1" id="KW-0812">Transmembrane</keyword>
<sequence length="93" mass="10617">MEAKKSGEPGWKWRRWIIFPVVAFACWQLHLLRSDADTRVNEMLTEGWLWVTIVLVLGYSGLATVQDAIAIWRTRSALPYTNAARSDGSPEVR</sequence>
<dbReference type="EMBL" id="JAGGJU010000010">
    <property type="protein sequence ID" value="MBP1852102.1"/>
    <property type="molecule type" value="Genomic_DNA"/>
</dbReference>
<keyword evidence="3" id="KW-1185">Reference proteome</keyword>
<evidence type="ECO:0000256" key="1">
    <source>
        <dbReference type="SAM" id="Phobius"/>
    </source>
</evidence>
<evidence type="ECO:0000313" key="3">
    <source>
        <dbReference type="Proteomes" id="UP000759443"/>
    </source>
</evidence>
<dbReference type="RefSeq" id="WP_209946950.1">
    <property type="nucleotide sequence ID" value="NZ_JAGGJU010000010.1"/>
</dbReference>
<proteinExistence type="predicted"/>
<dbReference type="Proteomes" id="UP000759443">
    <property type="component" value="Unassembled WGS sequence"/>
</dbReference>
<keyword evidence="1" id="KW-0472">Membrane</keyword>
<accession>A0ABS4E2C8</accession>
<organism evidence="2 3">
    <name type="scientific">Rhizobium halophytocola</name>
    <dbReference type="NCBI Taxonomy" id="735519"/>
    <lineage>
        <taxon>Bacteria</taxon>
        <taxon>Pseudomonadati</taxon>
        <taxon>Pseudomonadota</taxon>
        <taxon>Alphaproteobacteria</taxon>
        <taxon>Hyphomicrobiales</taxon>
        <taxon>Rhizobiaceae</taxon>
        <taxon>Rhizobium/Agrobacterium group</taxon>
        <taxon>Rhizobium</taxon>
    </lineage>
</organism>
<name>A0ABS4E2C8_9HYPH</name>
<protein>
    <submittedName>
        <fullName evidence="2">Uncharacterized protein</fullName>
    </submittedName>
</protein>
<keyword evidence="1" id="KW-1133">Transmembrane helix</keyword>